<sequence>MINMSTRAWFCASRWRITVTTHKFISIIFQNMNI</sequence>
<dbReference type="Proteomes" id="UP001430953">
    <property type="component" value="Unassembled WGS sequence"/>
</dbReference>
<comment type="caution">
    <text evidence="1">The sequence shown here is derived from an EMBL/GenBank/DDBJ whole genome shotgun (WGS) entry which is preliminary data.</text>
</comment>
<proteinExistence type="predicted"/>
<organism evidence="1 2">
    <name type="scientific">Cardiocondyla obscurior</name>
    <dbReference type="NCBI Taxonomy" id="286306"/>
    <lineage>
        <taxon>Eukaryota</taxon>
        <taxon>Metazoa</taxon>
        <taxon>Ecdysozoa</taxon>
        <taxon>Arthropoda</taxon>
        <taxon>Hexapoda</taxon>
        <taxon>Insecta</taxon>
        <taxon>Pterygota</taxon>
        <taxon>Neoptera</taxon>
        <taxon>Endopterygota</taxon>
        <taxon>Hymenoptera</taxon>
        <taxon>Apocrita</taxon>
        <taxon>Aculeata</taxon>
        <taxon>Formicoidea</taxon>
        <taxon>Formicidae</taxon>
        <taxon>Myrmicinae</taxon>
        <taxon>Cardiocondyla</taxon>
    </lineage>
</organism>
<dbReference type="AlphaFoldDB" id="A0AAW2GLY7"/>
<reference evidence="1 2" key="1">
    <citation type="submission" date="2023-03" db="EMBL/GenBank/DDBJ databases">
        <title>High recombination rates correlate with genetic variation in Cardiocondyla obscurior ants.</title>
        <authorList>
            <person name="Errbii M."/>
        </authorList>
    </citation>
    <scope>NUCLEOTIDE SEQUENCE [LARGE SCALE GENOMIC DNA]</scope>
    <source>
        <strain evidence="1">Alpha-2009</strain>
        <tissue evidence="1">Whole body</tissue>
    </source>
</reference>
<accession>A0AAW2GLY7</accession>
<name>A0AAW2GLY7_9HYME</name>
<keyword evidence="2" id="KW-1185">Reference proteome</keyword>
<dbReference type="EMBL" id="JADYXP020000003">
    <property type="protein sequence ID" value="KAL0128500.1"/>
    <property type="molecule type" value="Genomic_DNA"/>
</dbReference>
<protein>
    <submittedName>
        <fullName evidence="1">Uncharacterized protein</fullName>
    </submittedName>
</protein>
<evidence type="ECO:0000313" key="1">
    <source>
        <dbReference type="EMBL" id="KAL0128500.1"/>
    </source>
</evidence>
<gene>
    <name evidence="1" type="ORF">PUN28_003669</name>
</gene>
<evidence type="ECO:0000313" key="2">
    <source>
        <dbReference type="Proteomes" id="UP001430953"/>
    </source>
</evidence>